<evidence type="ECO:0000313" key="2">
    <source>
        <dbReference type="EMBL" id="RDI43437.1"/>
    </source>
</evidence>
<name>A0A370GIG0_9COXI</name>
<dbReference type="OrthoDB" id="9914576at2"/>
<feature type="region of interest" description="Disordered" evidence="1">
    <location>
        <begin position="599"/>
        <end position="618"/>
    </location>
</feature>
<dbReference type="Gene3D" id="3.40.50.150">
    <property type="entry name" value="Vaccinia Virus protein VP39"/>
    <property type="match status" value="1"/>
</dbReference>
<gene>
    <name evidence="2" type="ORF">C8D86_11193</name>
</gene>
<dbReference type="RefSeq" id="WP_114834462.1">
    <property type="nucleotide sequence ID" value="NZ_LR699114.1"/>
</dbReference>
<dbReference type="EMBL" id="QQAX01000011">
    <property type="protein sequence ID" value="RDI43437.1"/>
    <property type="molecule type" value="Genomic_DNA"/>
</dbReference>
<comment type="caution">
    <text evidence="2">The sequence shown here is derived from an EMBL/GenBank/DDBJ whole genome shotgun (WGS) entry which is preliminary data.</text>
</comment>
<sequence length="618" mass="70573">MLPTYTIKNTVAESLNYKKVKLIYYLINMGSSEKAIADKVSKNIKQIAADKIECETITHFLFGEYLLNRKGAISFDLGILQDEYGVEIEPLSNATPYQSSDNNELVIKILFAQTAACGAHSSAKHSKTKNNDNNNNNNEEDFHFLKDFQFALETLKPDIVFAENLPTIPASSKVQIKDALAVYGSISHIHDMVIDHSNYTASERQRYYIIGTSFKLEDCDLKPEVKNRLPLQYLFTRNTNPKYQSLRDNMCDNSNRTLLRLPIRENDRKSFIRQLRIYFLLKNTEPTLHAHNLIILPKKALNLFPKINNEIRKDKMLENGLSAVFNPKKGRVTFYGLKKNGIGNFEKHQLLHTQQKTPTLFDRCIIFSFWDDDGYAPNIGELSLIQGMTKDHTYKMLDLLKKHTGKSVNTAVHALAHSLSPKVVSPFLINCILRKLKIEKILPIDLMIPRSESDNNNYQTQTGDTKIKCPQESLAEAINISDYEIINAKLHKQNNPDEFITVGVVRHKLTKTILCDEMIISPLPLIELYKQNYLSKENKEPVFSLDTTPSKRKRLNVHCGSEFIFSRDLNVAGENQDRSISHASRWQSDNNNLDQVIPDSHEEDIQSKSGYGNLGYSK</sequence>
<dbReference type="Proteomes" id="UP000254720">
    <property type="component" value="Unassembled WGS sequence"/>
</dbReference>
<evidence type="ECO:0000313" key="3">
    <source>
        <dbReference type="Proteomes" id="UP000254720"/>
    </source>
</evidence>
<reference evidence="2 3" key="1">
    <citation type="submission" date="2018-07" db="EMBL/GenBank/DDBJ databases">
        <title>Genomic Encyclopedia of Type Strains, Phase IV (KMG-IV): sequencing the most valuable type-strain genomes for metagenomic binning, comparative biology and taxonomic classification.</title>
        <authorList>
            <person name="Goeker M."/>
        </authorList>
    </citation>
    <scope>NUCLEOTIDE SEQUENCE [LARGE SCALE GENOMIC DNA]</scope>
    <source>
        <strain evidence="2 3">DSM 16500</strain>
    </source>
</reference>
<evidence type="ECO:0000256" key="1">
    <source>
        <dbReference type="SAM" id="MobiDB-lite"/>
    </source>
</evidence>
<keyword evidence="3" id="KW-1185">Reference proteome</keyword>
<dbReference type="InterPro" id="IPR029063">
    <property type="entry name" value="SAM-dependent_MTases_sf"/>
</dbReference>
<accession>A0A370GIG0</accession>
<protein>
    <submittedName>
        <fullName evidence="2">Uncharacterized protein</fullName>
    </submittedName>
</protein>
<proteinExistence type="predicted"/>
<dbReference type="AlphaFoldDB" id="A0A370GIG0"/>
<organism evidence="2 3">
    <name type="scientific">Aquicella lusitana</name>
    <dbReference type="NCBI Taxonomy" id="254246"/>
    <lineage>
        <taxon>Bacteria</taxon>
        <taxon>Pseudomonadati</taxon>
        <taxon>Pseudomonadota</taxon>
        <taxon>Gammaproteobacteria</taxon>
        <taxon>Legionellales</taxon>
        <taxon>Coxiellaceae</taxon>
        <taxon>Aquicella</taxon>
    </lineage>
</organism>